<proteinExistence type="inferred from homology"/>
<dbReference type="InterPro" id="IPR020472">
    <property type="entry name" value="WD40_PAC1"/>
</dbReference>
<feature type="region of interest" description="Disordered" evidence="5">
    <location>
        <begin position="507"/>
        <end position="607"/>
    </location>
</feature>
<dbReference type="PANTHER" id="PTHR19862:SF14">
    <property type="entry name" value="WD REPEAT-CONTAINING PROTEIN 48"/>
    <property type="match status" value="1"/>
</dbReference>
<evidence type="ECO:0000256" key="2">
    <source>
        <dbReference type="ARBA" id="ARBA00022574"/>
    </source>
</evidence>
<evidence type="ECO:0000256" key="5">
    <source>
        <dbReference type="SAM" id="MobiDB-lite"/>
    </source>
</evidence>
<dbReference type="SMART" id="SM00320">
    <property type="entry name" value="WD40"/>
    <property type="match status" value="8"/>
</dbReference>
<organism evidence="6">
    <name type="scientific">Phaffia rhodozyma</name>
    <name type="common">Yeast</name>
    <name type="synonym">Xanthophyllomyces dendrorhous</name>
    <dbReference type="NCBI Taxonomy" id="264483"/>
    <lineage>
        <taxon>Eukaryota</taxon>
        <taxon>Fungi</taxon>
        <taxon>Dikarya</taxon>
        <taxon>Basidiomycota</taxon>
        <taxon>Agaricomycotina</taxon>
        <taxon>Tremellomycetes</taxon>
        <taxon>Cystofilobasidiales</taxon>
        <taxon>Mrakiaceae</taxon>
        <taxon>Phaffia</taxon>
    </lineage>
</organism>
<dbReference type="PRINTS" id="PR00320">
    <property type="entry name" value="GPROTEINBRPT"/>
</dbReference>
<sequence>MPLTTARRISYVIPPPHSLPPYLSLPSPTHPRNGSPHPILLPLSEPGISASLSSSSFFPSSTSETVSHPQHHLGISALALDTSTQLSGKDTPEGILYTGGRDGLVASWELGANMGRKRSDGGNEENIRWNEVVDDDDWEDDEEDEVKYSSTAENLEEADEDTRWKRMPWEDRWEAQVYEDGSTKPPEATFRQCMQYHTDWVNDILLCNLNQTLISASSDRTIRAWSPHTSTPDHQQAPTIIGTHTDYVHSLTHSKHNAWVASGGFDRQIKLWDISQGSSHASTSLTPGAAKGPEPIIVLGSGDAGEEQIRSVYSLETNPSGRLIVSGGPDGVVRMWDPRTGGKQIGQLMGHTENVRALRLSEDGRFLLSGSSDTTVKLWSISSQRTIHTFTHHSASITALFTSHPNLERFYTGDLSGHVSIVDLQRCSDISDGECISLLQEGVSSETSSPTASKDEEPRNPLANRGSVAINKIVALDDQYVWTATASSTVNMWKDVGRRIRRNPAFRSANDLDDQSSSAHSSADGVLVGHHEQDEEEESWEVSKEQREQLLADEFKMPARTFTPPGSEKNSPRNSWHTGSIGLSLPPPASPSQLLTADSSSPFSNKTSILKPTQVRTLSGITIKRGSSDSPSIEPSSSGFSTIFGHRILQTQLEEPESNKLFCDRVPYESLINLSPLNDPYEFLSPHHHQANPDQVTHFSTASILSLPTRAKPQPIPSAVATEILGVSPSNTTRGDPPSMRPTPTMQTPNLPSSDMDVTPERGTGARFNLPLSRDAEREARSKFLQRELLVDAVPFNRDGPSGAIYGKHGLVRSLMFNDRQHVVTCDTAGVIALWNIVFGQCIGLIDSSAVVEAHNSMSTSSKLITPRDALELVKERMEGEAVVPTWCSVDTKIGGLTVSLERGRCFDAEVHLDELILRGLQGDYKDDQRVSLGKLLLANLFDGFVKAELLRHQHSPDENLSRPTKRSTQTPPTYIPLGSKVMGFQSTSQPPTPGGMGAMSALATPAMTAALAPTDDFFSSTIKKDYFPKMTSPVVSHQPLEIPTTTASMDTPMSPGAVQTPGGSFMGKFKGFGKNKKLTAGTTPALPVAEISEEEAQRLQDEAKYGKLAPIDLEQKRLLDTLFSNPLNPPKPAEIPLIPSLSDVAIVIDEESRDAGAWAVTYRGSVAHASHEVDTLEMTLPSWVLEYLLAGRVPVKETVNMSFVLEPCKFGLGAMAEMPNGNSRLTANRALRIRKICAYIFDRLGMGPPISRRPSFSTPHGSPKSHAASLPAVPHYSSIGLPVSDELPRSPPPVRPEDVVELVCNGLVLPSNMTLAAVKHFVWRQGGDVVLSYRLKTQFEGAQFEEINTKN</sequence>
<dbReference type="InterPro" id="IPR015943">
    <property type="entry name" value="WD40/YVTN_repeat-like_dom_sf"/>
</dbReference>
<dbReference type="InterPro" id="IPR051246">
    <property type="entry name" value="WDR48"/>
</dbReference>
<evidence type="ECO:0000256" key="4">
    <source>
        <dbReference type="PROSITE-ProRule" id="PRU00221"/>
    </source>
</evidence>
<dbReference type="InterPro" id="IPR019775">
    <property type="entry name" value="WD40_repeat_CS"/>
</dbReference>
<feature type="compositionally biased region" description="Polar residues" evidence="5">
    <location>
        <begin position="742"/>
        <end position="753"/>
    </location>
</feature>
<evidence type="ECO:0000256" key="3">
    <source>
        <dbReference type="ARBA" id="ARBA00022737"/>
    </source>
</evidence>
<feature type="region of interest" description="Disordered" evidence="5">
    <location>
        <begin position="442"/>
        <end position="464"/>
    </location>
</feature>
<feature type="compositionally biased region" description="Polar residues" evidence="5">
    <location>
        <begin position="442"/>
        <end position="452"/>
    </location>
</feature>
<comment type="similarity">
    <text evidence="1">Belongs to the WD repeat WDR48 family.</text>
</comment>
<protein>
    <submittedName>
        <fullName evidence="6">Conserved WD40 repeat-containing protein</fullName>
    </submittedName>
</protein>
<dbReference type="Pfam" id="PF11816">
    <property type="entry name" value="DUF3337"/>
    <property type="match status" value="1"/>
</dbReference>
<feature type="repeat" description="WD" evidence="4">
    <location>
        <begin position="241"/>
        <end position="282"/>
    </location>
</feature>
<keyword evidence="2 4" id="KW-0853">WD repeat</keyword>
<dbReference type="PROSITE" id="PS00678">
    <property type="entry name" value="WD_REPEATS_1"/>
    <property type="match status" value="1"/>
</dbReference>
<dbReference type="Pfam" id="PF00400">
    <property type="entry name" value="WD40"/>
    <property type="match status" value="4"/>
</dbReference>
<dbReference type="CDD" id="cd00200">
    <property type="entry name" value="WD40"/>
    <property type="match status" value="1"/>
</dbReference>
<name>A0A0F7SH66_PHARH</name>
<feature type="region of interest" description="Disordered" evidence="5">
    <location>
        <begin position="956"/>
        <end position="997"/>
    </location>
</feature>
<dbReference type="SUPFAM" id="SSF50978">
    <property type="entry name" value="WD40 repeat-like"/>
    <property type="match status" value="1"/>
</dbReference>
<dbReference type="PROSITE" id="PS50294">
    <property type="entry name" value="WD_REPEATS_REGION"/>
    <property type="match status" value="3"/>
</dbReference>
<dbReference type="Gene3D" id="2.130.10.10">
    <property type="entry name" value="YVTN repeat-like/Quinoprotein amine dehydrogenase"/>
    <property type="match status" value="2"/>
</dbReference>
<feature type="repeat" description="WD" evidence="4">
    <location>
        <begin position="348"/>
        <end position="389"/>
    </location>
</feature>
<feature type="compositionally biased region" description="Polar residues" evidence="5">
    <location>
        <begin position="568"/>
        <end position="578"/>
    </location>
</feature>
<accession>A0A0F7SH66</accession>
<keyword evidence="3" id="KW-0677">Repeat</keyword>
<feature type="compositionally biased region" description="Polar residues" evidence="5">
    <location>
        <begin position="596"/>
        <end position="607"/>
    </location>
</feature>
<dbReference type="PROSITE" id="PS50082">
    <property type="entry name" value="WD_REPEATS_2"/>
    <property type="match status" value="4"/>
</dbReference>
<dbReference type="GO" id="GO:0043130">
    <property type="term" value="F:ubiquitin binding"/>
    <property type="evidence" value="ECO:0007669"/>
    <property type="project" value="TreeGrafter"/>
</dbReference>
<dbReference type="InterPro" id="IPR036322">
    <property type="entry name" value="WD40_repeat_dom_sf"/>
</dbReference>
<feature type="repeat" description="WD" evidence="4">
    <location>
        <begin position="194"/>
        <end position="226"/>
    </location>
</feature>
<dbReference type="InterPro" id="IPR021772">
    <property type="entry name" value="WDR48/Bun107"/>
</dbReference>
<dbReference type="InterPro" id="IPR001680">
    <property type="entry name" value="WD40_rpt"/>
</dbReference>
<dbReference type="EMBL" id="LN483249">
    <property type="protein sequence ID" value="CDZ97690.1"/>
    <property type="molecule type" value="Genomic_DNA"/>
</dbReference>
<evidence type="ECO:0000256" key="1">
    <source>
        <dbReference type="ARBA" id="ARBA00006917"/>
    </source>
</evidence>
<dbReference type="PANTHER" id="PTHR19862">
    <property type="entry name" value="WD REPEAT-CONTAINING PROTEIN 48"/>
    <property type="match status" value="1"/>
</dbReference>
<evidence type="ECO:0000313" key="6">
    <source>
        <dbReference type="EMBL" id="CDZ97690.1"/>
    </source>
</evidence>
<reference evidence="6" key="1">
    <citation type="submission" date="2014-08" db="EMBL/GenBank/DDBJ databases">
        <authorList>
            <person name="Sharma Rahul"/>
            <person name="Thines Marco"/>
        </authorList>
    </citation>
    <scope>NUCLEOTIDE SEQUENCE</scope>
</reference>
<feature type="compositionally biased region" description="Basic and acidic residues" evidence="5">
    <location>
        <begin position="541"/>
        <end position="557"/>
    </location>
</feature>
<feature type="repeat" description="WD" evidence="4">
    <location>
        <begin position="312"/>
        <end position="337"/>
    </location>
</feature>
<feature type="compositionally biased region" description="Low complexity" evidence="5">
    <location>
        <begin position="515"/>
        <end position="524"/>
    </location>
</feature>
<feature type="region of interest" description="Disordered" evidence="5">
    <location>
        <begin position="727"/>
        <end position="768"/>
    </location>
</feature>
<dbReference type="GO" id="GO:0000724">
    <property type="term" value="P:double-strand break repair via homologous recombination"/>
    <property type="evidence" value="ECO:0007669"/>
    <property type="project" value="TreeGrafter"/>
</dbReference>